<feature type="compositionally biased region" description="Basic and acidic residues" evidence="10">
    <location>
        <begin position="1183"/>
        <end position="1207"/>
    </location>
</feature>
<feature type="domain" description="Bromo" evidence="11">
    <location>
        <begin position="708"/>
        <end position="778"/>
    </location>
</feature>
<dbReference type="PRINTS" id="PR00503">
    <property type="entry name" value="BROMODOMAIN"/>
</dbReference>
<feature type="domain" description="Bromo" evidence="11">
    <location>
        <begin position="168"/>
        <end position="238"/>
    </location>
</feature>
<feature type="region of interest" description="Disordered" evidence="10">
    <location>
        <begin position="1"/>
        <end position="27"/>
    </location>
</feature>
<dbReference type="Gene3D" id="2.30.30.490">
    <property type="match status" value="2"/>
</dbReference>
<keyword evidence="2" id="KW-0677">Repeat</keyword>
<dbReference type="InterPro" id="IPR013087">
    <property type="entry name" value="Znf_C2H2_type"/>
</dbReference>
<reference evidence="14" key="1">
    <citation type="submission" date="2020-09" db="EMBL/GenBank/DDBJ databases">
        <authorList>
            <person name="Kikuchi T."/>
        </authorList>
    </citation>
    <scope>NUCLEOTIDE SEQUENCE</scope>
    <source>
        <strain evidence="14">Ka4C1</strain>
    </source>
</reference>
<feature type="region of interest" description="Disordered" evidence="10">
    <location>
        <begin position="945"/>
        <end position="965"/>
    </location>
</feature>
<dbReference type="GO" id="GO:0016586">
    <property type="term" value="C:RSC-type complex"/>
    <property type="evidence" value="ECO:0007669"/>
    <property type="project" value="InterPro"/>
</dbReference>
<feature type="compositionally biased region" description="Acidic residues" evidence="10">
    <location>
        <begin position="1133"/>
        <end position="1144"/>
    </location>
</feature>
<dbReference type="CDD" id="cd04369">
    <property type="entry name" value="Bromodomain"/>
    <property type="match status" value="1"/>
</dbReference>
<dbReference type="PROSITE" id="PS50014">
    <property type="entry name" value="BROMODOMAIN_2"/>
    <property type="match status" value="5"/>
</dbReference>
<evidence type="ECO:0000259" key="13">
    <source>
        <dbReference type="PROSITE" id="PS51038"/>
    </source>
</evidence>
<feature type="domain" description="HMG box" evidence="12">
    <location>
        <begin position="1429"/>
        <end position="1482"/>
    </location>
</feature>
<evidence type="ECO:0000256" key="7">
    <source>
        <dbReference type="ARBA" id="ARBA00023242"/>
    </source>
</evidence>
<feature type="compositionally biased region" description="Acidic residues" evidence="10">
    <location>
        <begin position="416"/>
        <end position="425"/>
    </location>
</feature>
<dbReference type="GO" id="GO:0006368">
    <property type="term" value="P:transcription elongation by RNA polymerase II"/>
    <property type="evidence" value="ECO:0007669"/>
    <property type="project" value="TreeGrafter"/>
</dbReference>
<sequence>MSTKRRKTEDGATPGRKRARKEPGVDQSSLCQALFNAIKAARDESGALISETFMRAPSRRSDPEYHNAIQKPIDIGRISQKLNSDDYGTFEEICDDFELLIKNSLSYYKADSQERKHAIALQRVFHEERDKILFPEEETNSKTAKNEPIEEWRLQAVVCAILDLTDKQGRLLCPPFRVLAPRDKFPEYYEAVQNPIDLQKIGQKIRNGEYASWKEFQDDLRLLFRNAKTFNEPGSVIYKDAVQLNQFANAKCNELKDSKKMPAKEANKNKETIEELLSQSYEADEDTISEDSDDENQESVSEEMRNLYWKVRDHKKDGRELSESFMALPEKVHYPDYYEEITDPVSFYLVNKRMKTGTYESIGELVEDIHKIFCNAMTYNVPQSDIYEDAAELETFLIKTVKEMGIEVDIKPFTDPPEDEEEEESLPAPPTPVNPPKKGRKSKVEMTGSPSPAPSSPSVTRQSAHRLSITSDDNSNLDQSSPGSPKKKRGIPPSRLPTAIESRKLLIPKRLKRDPNGPKMKPGRKSFNELRERYKQKLMEVVEGLQSITEGGRRICKEFLFPPSPKDFPEYYEAIKNPIDLTQIKHRIQNGDYKVSDEFMDDIRLMCRNARHFNEPGSQIYKDANTLEKQGLHLLGIVTNNTSLHCPPPSKKQPTYFNGDLDEEVPYVYKPSPKIKKERPPPTPSRLNGLQHHMLSILDAISNCRGDNNRLLSDKFMRLPSRAEYPEYYDIIKKPMDLSRIRHRIVYKPYDSLRLFLNELNLVFENACKFNEPDSEIYRDAITLQKELMEIKAELFEESTVPSVQVQVKRILTNLLVYVNTYAENERVLADSFADVKDLFAKNGLEVAEMPFTFDQLKINVDKGRYRRLDRFQDDLFALFAKVRQLTSPTSQIFEDSIKLQLAFINKREELCKTVLVSPASTYNESMLNDEVDEQRKEHRLKLKEEKKLEKEKDENQDLEQQEGLESVEKDGIEYSIGDYVYVSSEKEQRHILRIQSIKRVPEENNELLISGIWVYKPAQTFHLATRKFYPNEVFLTEFPGSVTVDRLKGKCAVMFVDDYCTSEPKGFESKDIYVCDHQYLGRRLHFRRLSTWPYPEDAEKLKFEARPEEITVEKTETSEFVNSEAAKSTNDEPSEDEDEEEEDERMRGLPYVLDVHREEVILKRHVAKSLDEDEEPQEEGEKEEKEAEKEPIKTEKEPEKTEKEPETASADDVIYYEQIYTAGMYLRHGDFVLVFNPKKPFCDVMRMEKIWKTPDGERYFSGSWFCRPCETVHEPSIKFYKKEVIMVEGRDRVELVDSIQAKCTVLTMRNWQTSRPTEIPECDVFVLDHKVSGDPRDQENYMKYASHKVFRRIKQYPLSAAVPDDEVFYFKNPVTMERELSSEVAKTDNALPIDHHDLENEDRHVTEQLESSPVLKDIAWLANQPKLNAKSKSGYILFSAEIRKRIMNENPESGFGEVSKIVGVEWKKLTDEQKRQYEERANIIADARAKNDLLTPNSKVLQPGEIRVNVCKWHGCDYQFDHPDGLFEHIRVSHASADENKVVIDGEAHYACLWMTCVKYRQTGKPFPSLPRLLRHIREKHMPASGKVIQPNQRGKHFFHYIPQSEPSNNSTKDQSHGLFINQPNGVTTATAVAHKTAIPLDGPPTTPSSSVPPYAATPSTSAAPPHSHQTQQTQQVYVQQTTPATTQVVQVINGSSLSINGSSVAYLNSSTPYQVIVNHQPQTIQAQPGQQIVVQHAVPSSSQQHIVVHGAQPQQLQPGQYQIHHGQVQQPQTSTYQNTVVTAAPKPEPLFVPPPNSIKVKRVLHSMTYYKYVESMNKVRANRVNGHERPPKIRSDQRKAFLALLGRDENQRLRDDEMSRAIHRLRNDLLESVSNIQAVEYMLDP</sequence>
<dbReference type="InterPro" id="IPR037382">
    <property type="entry name" value="Rsc/polybromo"/>
</dbReference>
<dbReference type="SMART" id="SM00355">
    <property type="entry name" value="ZnF_C2H2"/>
    <property type="match status" value="2"/>
</dbReference>
<comment type="caution">
    <text evidence="14">The sequence shown here is derived from an EMBL/GenBank/DDBJ whole genome shotgun (WGS) entry which is preliminary data.</text>
</comment>
<feature type="domain" description="BAH" evidence="13">
    <location>
        <begin position="973"/>
        <end position="1091"/>
    </location>
</feature>
<gene>
    <name evidence="14" type="ORF">BXYJ_LOCUS2834</name>
</gene>
<name>A0A811KAI9_BURXY</name>
<dbReference type="Pfam" id="PF00439">
    <property type="entry name" value="Bromodomain"/>
    <property type="match status" value="5"/>
</dbReference>
<feature type="DNA-binding region" description="HMG box" evidence="9">
    <location>
        <begin position="1429"/>
        <end position="1482"/>
    </location>
</feature>
<feature type="domain" description="BAH" evidence="13">
    <location>
        <begin position="1225"/>
        <end position="1343"/>
    </location>
</feature>
<keyword evidence="3" id="KW-0156">Chromatin regulator</keyword>
<dbReference type="Proteomes" id="UP000659654">
    <property type="component" value="Unassembled WGS sequence"/>
</dbReference>
<dbReference type="EMBL" id="CAJFCV020000001">
    <property type="protein sequence ID" value="CAG9090131.1"/>
    <property type="molecule type" value="Genomic_DNA"/>
</dbReference>
<dbReference type="GO" id="GO:0006338">
    <property type="term" value="P:chromatin remodeling"/>
    <property type="evidence" value="ECO:0007669"/>
    <property type="project" value="InterPro"/>
</dbReference>
<dbReference type="PROSITE" id="PS50118">
    <property type="entry name" value="HMG_BOX_2"/>
    <property type="match status" value="1"/>
</dbReference>
<dbReference type="GO" id="GO:0003682">
    <property type="term" value="F:chromatin binding"/>
    <property type="evidence" value="ECO:0007669"/>
    <property type="project" value="InterPro"/>
</dbReference>
<dbReference type="Gene3D" id="1.10.30.10">
    <property type="entry name" value="High mobility group box domain"/>
    <property type="match status" value="1"/>
</dbReference>
<feature type="compositionally biased region" description="Low complexity" evidence="10">
    <location>
        <begin position="1649"/>
        <end position="1673"/>
    </location>
</feature>
<keyword evidence="4" id="KW-0805">Transcription regulation</keyword>
<organism evidence="14 15">
    <name type="scientific">Bursaphelenchus xylophilus</name>
    <name type="common">Pinewood nematode worm</name>
    <name type="synonym">Aphelenchoides xylophilus</name>
    <dbReference type="NCBI Taxonomy" id="6326"/>
    <lineage>
        <taxon>Eukaryota</taxon>
        <taxon>Metazoa</taxon>
        <taxon>Ecdysozoa</taxon>
        <taxon>Nematoda</taxon>
        <taxon>Chromadorea</taxon>
        <taxon>Rhabditida</taxon>
        <taxon>Tylenchina</taxon>
        <taxon>Tylenchomorpha</taxon>
        <taxon>Aphelenchoidea</taxon>
        <taxon>Aphelenchoididae</taxon>
        <taxon>Bursaphelenchus</taxon>
    </lineage>
</organism>
<dbReference type="GO" id="GO:0003677">
    <property type="term" value="F:DNA binding"/>
    <property type="evidence" value="ECO:0007669"/>
    <property type="project" value="UniProtKB-UniRule"/>
</dbReference>
<evidence type="ECO:0000256" key="3">
    <source>
        <dbReference type="ARBA" id="ARBA00022853"/>
    </source>
</evidence>
<dbReference type="PROSITE" id="PS00028">
    <property type="entry name" value="ZINC_FINGER_C2H2_1"/>
    <property type="match status" value="1"/>
</dbReference>
<feature type="region of interest" description="Disordered" evidence="10">
    <location>
        <begin position="279"/>
        <end position="301"/>
    </location>
</feature>
<evidence type="ECO:0000256" key="6">
    <source>
        <dbReference type="ARBA" id="ARBA00023163"/>
    </source>
</evidence>
<dbReference type="SMART" id="SM00297">
    <property type="entry name" value="BROMO"/>
    <property type="match status" value="6"/>
</dbReference>
<dbReference type="PANTHER" id="PTHR16062:SF19">
    <property type="entry name" value="PROTEIN POLYBROMO-1"/>
    <property type="match status" value="1"/>
</dbReference>
<dbReference type="SMR" id="A0A811KAI9"/>
<feature type="compositionally biased region" description="Acidic residues" evidence="10">
    <location>
        <begin position="1172"/>
        <end position="1182"/>
    </location>
</feature>
<feature type="compositionally biased region" description="Polar residues" evidence="10">
    <location>
        <begin position="1119"/>
        <end position="1129"/>
    </location>
</feature>
<dbReference type="InterPro" id="IPR001025">
    <property type="entry name" value="BAH_dom"/>
</dbReference>
<dbReference type="Pfam" id="PF01426">
    <property type="entry name" value="BAH"/>
    <property type="match status" value="2"/>
</dbReference>
<protein>
    <submittedName>
        <fullName evidence="14">(pine wood nematode) hypothetical protein</fullName>
    </submittedName>
</protein>
<dbReference type="SMART" id="SM00398">
    <property type="entry name" value="HMG"/>
    <property type="match status" value="1"/>
</dbReference>
<feature type="region of interest" description="Disordered" evidence="10">
    <location>
        <begin position="411"/>
        <end position="526"/>
    </location>
</feature>
<keyword evidence="9" id="KW-0238">DNA-binding</keyword>
<dbReference type="SUPFAM" id="SSF47095">
    <property type="entry name" value="HMG-box"/>
    <property type="match status" value="1"/>
</dbReference>
<dbReference type="EMBL" id="CAJFDI010000001">
    <property type="protein sequence ID" value="CAD5212266.1"/>
    <property type="molecule type" value="Genomic_DNA"/>
</dbReference>
<dbReference type="PROSITE" id="PS51038">
    <property type="entry name" value="BAH"/>
    <property type="match status" value="2"/>
</dbReference>
<evidence type="ECO:0000256" key="8">
    <source>
        <dbReference type="PROSITE-ProRule" id="PRU00035"/>
    </source>
</evidence>
<dbReference type="SMART" id="SM00439">
    <property type="entry name" value="BAH"/>
    <property type="match status" value="2"/>
</dbReference>
<dbReference type="InterPro" id="IPR018359">
    <property type="entry name" value="Bromodomain_CS"/>
</dbReference>
<dbReference type="InterPro" id="IPR043151">
    <property type="entry name" value="BAH_sf"/>
</dbReference>
<keyword evidence="5 8" id="KW-0103">Bromodomain</keyword>
<feature type="region of interest" description="Disordered" evidence="10">
    <location>
        <begin position="1113"/>
        <end position="1147"/>
    </location>
</feature>
<evidence type="ECO:0000256" key="10">
    <source>
        <dbReference type="SAM" id="MobiDB-lite"/>
    </source>
</evidence>
<dbReference type="PROSITE" id="PS00633">
    <property type="entry name" value="BROMODOMAIN_1"/>
    <property type="match status" value="3"/>
</dbReference>
<feature type="domain" description="Bromo" evidence="11">
    <location>
        <begin position="45"/>
        <end position="115"/>
    </location>
</feature>
<dbReference type="InterPro" id="IPR036427">
    <property type="entry name" value="Bromodomain-like_sf"/>
</dbReference>
<dbReference type="InterPro" id="IPR036910">
    <property type="entry name" value="HMG_box_dom_sf"/>
</dbReference>
<dbReference type="PANTHER" id="PTHR16062">
    <property type="entry name" value="SWI/SNF-RELATED"/>
    <property type="match status" value="1"/>
</dbReference>
<evidence type="ECO:0000259" key="12">
    <source>
        <dbReference type="PROSITE" id="PS50118"/>
    </source>
</evidence>
<dbReference type="OrthoDB" id="10009055at2759"/>
<dbReference type="Gene3D" id="3.30.160.60">
    <property type="entry name" value="Classic Zinc Finger"/>
    <property type="match status" value="1"/>
</dbReference>
<feature type="compositionally biased region" description="Basic and acidic residues" evidence="10">
    <location>
        <begin position="945"/>
        <end position="956"/>
    </location>
</feature>
<dbReference type="InterPro" id="IPR009071">
    <property type="entry name" value="HMG_box_dom"/>
</dbReference>
<evidence type="ECO:0000313" key="15">
    <source>
        <dbReference type="Proteomes" id="UP000659654"/>
    </source>
</evidence>
<feature type="domain" description="Bromo" evidence="11">
    <location>
        <begin position="551"/>
        <end position="621"/>
    </location>
</feature>
<feature type="region of interest" description="Disordered" evidence="10">
    <location>
        <begin position="1167"/>
        <end position="1209"/>
    </location>
</feature>
<accession>A0A811KAI9</accession>
<evidence type="ECO:0000256" key="1">
    <source>
        <dbReference type="ARBA" id="ARBA00004123"/>
    </source>
</evidence>
<keyword evidence="15" id="KW-1185">Reference proteome</keyword>
<dbReference type="SUPFAM" id="SSF47370">
    <property type="entry name" value="Bromodomain"/>
    <property type="match status" value="6"/>
</dbReference>
<dbReference type="Gene3D" id="1.20.920.10">
    <property type="entry name" value="Bromodomain-like"/>
    <property type="match status" value="6"/>
</dbReference>
<dbReference type="Proteomes" id="UP000582659">
    <property type="component" value="Unassembled WGS sequence"/>
</dbReference>
<feature type="compositionally biased region" description="Polar residues" evidence="10">
    <location>
        <begin position="468"/>
        <end position="483"/>
    </location>
</feature>
<dbReference type="InterPro" id="IPR001487">
    <property type="entry name" value="Bromodomain"/>
</dbReference>
<comment type="subcellular location">
    <subcellularLocation>
        <location evidence="1">Nucleus</location>
    </subcellularLocation>
</comment>
<keyword evidence="6" id="KW-0804">Transcription</keyword>
<keyword evidence="7 9" id="KW-0539">Nucleus</keyword>
<feature type="domain" description="Bromo" evidence="11">
    <location>
        <begin position="317"/>
        <end position="387"/>
    </location>
</feature>
<dbReference type="Pfam" id="PF00505">
    <property type="entry name" value="HMG_box"/>
    <property type="match status" value="1"/>
</dbReference>
<evidence type="ECO:0000256" key="9">
    <source>
        <dbReference type="PROSITE-ProRule" id="PRU00267"/>
    </source>
</evidence>
<feature type="compositionally biased region" description="Acidic residues" evidence="10">
    <location>
        <begin position="282"/>
        <end position="301"/>
    </location>
</feature>
<evidence type="ECO:0000256" key="5">
    <source>
        <dbReference type="ARBA" id="ARBA00023117"/>
    </source>
</evidence>
<feature type="region of interest" description="Disordered" evidence="10">
    <location>
        <begin position="1639"/>
        <end position="1673"/>
    </location>
</feature>
<evidence type="ECO:0000256" key="2">
    <source>
        <dbReference type="ARBA" id="ARBA00022737"/>
    </source>
</evidence>
<proteinExistence type="predicted"/>
<evidence type="ECO:0000256" key="4">
    <source>
        <dbReference type="ARBA" id="ARBA00023015"/>
    </source>
</evidence>
<evidence type="ECO:0000313" key="14">
    <source>
        <dbReference type="EMBL" id="CAD5212266.1"/>
    </source>
</evidence>
<evidence type="ECO:0000259" key="11">
    <source>
        <dbReference type="PROSITE" id="PS50014"/>
    </source>
</evidence>